<accession>A0A3P7E4T0</accession>
<dbReference type="SUPFAM" id="SSF81321">
    <property type="entry name" value="Family A G protein-coupled receptor-like"/>
    <property type="match status" value="1"/>
</dbReference>
<feature type="transmembrane region" description="Helical" evidence="5">
    <location>
        <begin position="221"/>
        <end position="241"/>
    </location>
</feature>
<proteinExistence type="predicted"/>
<dbReference type="Pfam" id="PF00001">
    <property type="entry name" value="7tm_1"/>
    <property type="match status" value="1"/>
</dbReference>
<dbReference type="PANTHER" id="PTHR21643">
    <property type="entry name" value="G-PROTEIN COUPLED RECEPTORS FAMILY 1 PROFILE DOMAIN-CONTAINING PROTEIN-RELATED"/>
    <property type="match status" value="1"/>
</dbReference>
<dbReference type="InterPro" id="IPR000276">
    <property type="entry name" value="GPCR_Rhodpsn"/>
</dbReference>
<dbReference type="CDD" id="cd00637">
    <property type="entry name" value="7tm_classA_rhodopsin-like"/>
    <property type="match status" value="1"/>
</dbReference>
<dbReference type="Proteomes" id="UP000270924">
    <property type="component" value="Unassembled WGS sequence"/>
</dbReference>
<evidence type="ECO:0000256" key="3">
    <source>
        <dbReference type="ARBA" id="ARBA00022989"/>
    </source>
</evidence>
<feature type="transmembrane region" description="Helical" evidence="5">
    <location>
        <begin position="118"/>
        <end position="137"/>
    </location>
</feature>
<feature type="transmembrane region" description="Helical" evidence="5">
    <location>
        <begin position="76"/>
        <end position="97"/>
    </location>
</feature>
<feature type="transmembrane region" description="Helical" evidence="5">
    <location>
        <begin position="253"/>
        <end position="271"/>
    </location>
</feature>
<dbReference type="Gene3D" id="1.20.1070.10">
    <property type="entry name" value="Rhodopsin 7-helix transmembrane proteins"/>
    <property type="match status" value="1"/>
</dbReference>
<feature type="domain" description="G-protein coupled receptors family 1 profile" evidence="6">
    <location>
        <begin position="14"/>
        <end position="282"/>
    </location>
</feature>
<feature type="transmembrane region" description="Helical" evidence="5">
    <location>
        <begin position="38"/>
        <end position="56"/>
    </location>
</feature>
<name>A0A3P7E4T0_WUCBA</name>
<keyword evidence="2 5" id="KW-0812">Transmembrane</keyword>
<reference evidence="7 8" key="1">
    <citation type="submission" date="2018-11" db="EMBL/GenBank/DDBJ databases">
        <authorList>
            <consortium name="Pathogen Informatics"/>
        </authorList>
    </citation>
    <scope>NUCLEOTIDE SEQUENCE [LARGE SCALE GENOMIC DNA]</scope>
</reference>
<keyword evidence="4 5" id="KW-0472">Membrane</keyword>
<keyword evidence="8" id="KW-1185">Reference proteome</keyword>
<dbReference type="OrthoDB" id="5865902at2759"/>
<dbReference type="InterPro" id="IPR017452">
    <property type="entry name" value="GPCR_Rhodpsn_7TM"/>
</dbReference>
<feature type="transmembrane region" description="Helical" evidence="5">
    <location>
        <begin position="6"/>
        <end position="26"/>
    </location>
</feature>
<gene>
    <name evidence="7" type="ORF">WBA_LOCUS7742</name>
</gene>
<dbReference type="EMBL" id="UYWW01005775">
    <property type="protein sequence ID" value="VDM14356.1"/>
    <property type="molecule type" value="Genomic_DNA"/>
</dbReference>
<dbReference type="OMA" id="FKFPLRY"/>
<evidence type="ECO:0000256" key="2">
    <source>
        <dbReference type="ARBA" id="ARBA00022692"/>
    </source>
</evidence>
<dbReference type="PROSITE" id="PS50262">
    <property type="entry name" value="G_PROTEIN_RECEP_F1_2"/>
    <property type="match status" value="1"/>
</dbReference>
<evidence type="ECO:0000259" key="6">
    <source>
        <dbReference type="PROSITE" id="PS50262"/>
    </source>
</evidence>
<organism evidence="7 8">
    <name type="scientific">Wuchereria bancrofti</name>
    <dbReference type="NCBI Taxonomy" id="6293"/>
    <lineage>
        <taxon>Eukaryota</taxon>
        <taxon>Metazoa</taxon>
        <taxon>Ecdysozoa</taxon>
        <taxon>Nematoda</taxon>
        <taxon>Chromadorea</taxon>
        <taxon>Rhabditida</taxon>
        <taxon>Spirurina</taxon>
        <taxon>Spiruromorpha</taxon>
        <taxon>Filarioidea</taxon>
        <taxon>Onchocercidae</taxon>
        <taxon>Wuchereria</taxon>
    </lineage>
</organism>
<evidence type="ECO:0000256" key="5">
    <source>
        <dbReference type="SAM" id="Phobius"/>
    </source>
</evidence>
<feature type="transmembrane region" description="Helical" evidence="5">
    <location>
        <begin position="161"/>
        <end position="186"/>
    </location>
</feature>
<evidence type="ECO:0000256" key="1">
    <source>
        <dbReference type="ARBA" id="ARBA00004370"/>
    </source>
</evidence>
<keyword evidence="3 5" id="KW-1133">Transmembrane helix</keyword>
<evidence type="ECO:0000313" key="8">
    <source>
        <dbReference type="Proteomes" id="UP000270924"/>
    </source>
</evidence>
<dbReference type="InParanoid" id="A0A3P7E4T0"/>
<protein>
    <recommendedName>
        <fullName evidence="6">G-protein coupled receptors family 1 profile domain-containing protein</fullName>
    </recommendedName>
</protein>
<sequence length="312" mass="36570">MHVLFVMCFLSVSLQMIVIINALRYIRKHASECCMHIFLFNMTLADLLLTGIALPMEFLIDIDTIKLQFPYHINLMMHFLLWLGTSVSGLNLVLLNVEKLIFFKFPLRYSELVTRNRAYLMAFATWFLSVIFIYLAFHTRALICRYNCERLTTDNNRYGPLMYLFFTFFVSAFPALSSFIVALYLLRIVSIHRKQIAEEQKLYTANGICKKNNAMKSGMRTFYFIFISTFFTILTLTPYRLVTLYRTIIDKDTVIRTCGSVFISVLTYYAMDLNPILNPLLTVTILPQYRLHCLNFLISLRLRSSHNEIFDK</sequence>
<comment type="subcellular location">
    <subcellularLocation>
        <location evidence="1">Membrane</location>
    </subcellularLocation>
</comment>
<dbReference type="GO" id="GO:0008188">
    <property type="term" value="F:neuropeptide receptor activity"/>
    <property type="evidence" value="ECO:0007669"/>
    <property type="project" value="InterPro"/>
</dbReference>
<dbReference type="AlphaFoldDB" id="A0A3P7E4T0"/>
<evidence type="ECO:0000256" key="4">
    <source>
        <dbReference type="ARBA" id="ARBA00023136"/>
    </source>
</evidence>
<evidence type="ECO:0000313" key="7">
    <source>
        <dbReference type="EMBL" id="VDM14356.1"/>
    </source>
</evidence>
<dbReference type="GO" id="GO:0016020">
    <property type="term" value="C:membrane"/>
    <property type="evidence" value="ECO:0007669"/>
    <property type="project" value="UniProtKB-SubCell"/>
</dbReference>
<dbReference type="InterPro" id="IPR039952">
    <property type="entry name" value="Aex-2"/>
</dbReference>
<dbReference type="PANTHER" id="PTHR21643:SF6">
    <property type="entry name" value="G-PROTEIN COUPLED RECEPTORS FAMILY 1 PROFILE DOMAIN-CONTAINING PROTEIN"/>
    <property type="match status" value="1"/>
</dbReference>